<name>A0A4R2QL74_9PSEU</name>
<dbReference type="AlphaFoldDB" id="A0A4R2QL74"/>
<dbReference type="Gene3D" id="3.40.50.1820">
    <property type="entry name" value="alpha/beta hydrolase"/>
    <property type="match status" value="1"/>
</dbReference>
<reference evidence="2 3" key="1">
    <citation type="submission" date="2019-03" db="EMBL/GenBank/DDBJ databases">
        <title>Genomic Encyclopedia of Type Strains, Phase IV (KMG-IV): sequencing the most valuable type-strain genomes for metagenomic binning, comparative biology and taxonomic classification.</title>
        <authorList>
            <person name="Goeker M."/>
        </authorList>
    </citation>
    <scope>NUCLEOTIDE SEQUENCE [LARGE SCALE GENOMIC DNA]</scope>
    <source>
        <strain evidence="2 3">DSM 45765</strain>
    </source>
</reference>
<dbReference type="Proteomes" id="UP000294911">
    <property type="component" value="Unassembled WGS sequence"/>
</dbReference>
<dbReference type="InterPro" id="IPR000073">
    <property type="entry name" value="AB_hydrolase_1"/>
</dbReference>
<sequence>MEPTPTGLTEQLAPHHAERVDLPGAHGPIAALRADPGPADRGVSAVLLPGYTGSKEDFAELLDPLAAAGFEVIAIDLPGQYESPGPIEEHEYLPGALGPVLAEVLAKLSASDRTIYLLGHSYGGLVARATVLAGAEVGMLALLDTGPGGLPAGGRRELLNAAEPLLREQGVLAVQEIREQIAAQAPGWATRPAGLKQFMRERFIRSTAAGLLGMANGLRTEPDRVAELASRLRRDGTRCQVITGANDDAWPVPDQRAMAAQLGASFDLIPEAGHSPNVEQPARLLEVLLGHWLAG</sequence>
<comment type="caution">
    <text evidence="2">The sequence shown here is derived from an EMBL/GenBank/DDBJ whole genome shotgun (WGS) entry which is preliminary data.</text>
</comment>
<dbReference type="InterPro" id="IPR050228">
    <property type="entry name" value="Carboxylesterase_BioH"/>
</dbReference>
<feature type="domain" description="AB hydrolase-1" evidence="1">
    <location>
        <begin position="46"/>
        <end position="286"/>
    </location>
</feature>
<evidence type="ECO:0000313" key="3">
    <source>
        <dbReference type="Proteomes" id="UP000294911"/>
    </source>
</evidence>
<gene>
    <name evidence="2" type="ORF">EV191_109100</name>
</gene>
<proteinExistence type="predicted"/>
<organism evidence="2 3">
    <name type="scientific">Tamaricihabitans halophyticus</name>
    <dbReference type="NCBI Taxonomy" id="1262583"/>
    <lineage>
        <taxon>Bacteria</taxon>
        <taxon>Bacillati</taxon>
        <taxon>Actinomycetota</taxon>
        <taxon>Actinomycetes</taxon>
        <taxon>Pseudonocardiales</taxon>
        <taxon>Pseudonocardiaceae</taxon>
        <taxon>Tamaricihabitans</taxon>
    </lineage>
</organism>
<evidence type="ECO:0000313" key="2">
    <source>
        <dbReference type="EMBL" id="TCP49278.1"/>
    </source>
</evidence>
<dbReference type="GO" id="GO:0003824">
    <property type="term" value="F:catalytic activity"/>
    <property type="evidence" value="ECO:0007669"/>
    <property type="project" value="UniProtKB-ARBA"/>
</dbReference>
<dbReference type="Pfam" id="PF12697">
    <property type="entry name" value="Abhydrolase_6"/>
    <property type="match status" value="1"/>
</dbReference>
<dbReference type="InterPro" id="IPR029058">
    <property type="entry name" value="AB_hydrolase_fold"/>
</dbReference>
<dbReference type="OrthoDB" id="3211023at2"/>
<accession>A0A4R2QL74</accession>
<dbReference type="PANTHER" id="PTHR43194:SF5">
    <property type="entry name" value="PIMELOYL-[ACYL-CARRIER PROTEIN] METHYL ESTER ESTERASE"/>
    <property type="match status" value="1"/>
</dbReference>
<evidence type="ECO:0000259" key="1">
    <source>
        <dbReference type="Pfam" id="PF12697"/>
    </source>
</evidence>
<dbReference type="PANTHER" id="PTHR43194">
    <property type="entry name" value="HYDROLASE ALPHA/BETA FOLD FAMILY"/>
    <property type="match status" value="1"/>
</dbReference>
<keyword evidence="3" id="KW-1185">Reference proteome</keyword>
<dbReference type="EMBL" id="SLXQ01000009">
    <property type="protein sequence ID" value="TCP49278.1"/>
    <property type="molecule type" value="Genomic_DNA"/>
</dbReference>
<dbReference type="RefSeq" id="WP_132878579.1">
    <property type="nucleotide sequence ID" value="NZ_SLXQ01000009.1"/>
</dbReference>
<dbReference type="SUPFAM" id="SSF53474">
    <property type="entry name" value="alpha/beta-Hydrolases"/>
    <property type="match status" value="1"/>
</dbReference>
<protein>
    <submittedName>
        <fullName evidence="2">Pimeloyl-ACP methyl ester carboxylesterase</fullName>
    </submittedName>
</protein>